<evidence type="ECO:0000313" key="1">
    <source>
        <dbReference type="EMBL" id="AAS42249.1"/>
    </source>
</evidence>
<dbReference type="Proteomes" id="UP000002527">
    <property type="component" value="Chromosome"/>
</dbReference>
<name>Q734R3_BACC1</name>
<dbReference type="HOGENOM" id="CLU_3324049_0_0_9"/>
<dbReference type="AlphaFoldDB" id="Q734R3"/>
<proteinExistence type="predicted"/>
<dbReference type="KEGG" id="bca:BCE_3341"/>
<dbReference type="EMBL" id="AE017194">
    <property type="protein sequence ID" value="AAS42249.1"/>
    <property type="molecule type" value="Genomic_DNA"/>
</dbReference>
<organism evidence="1 2">
    <name type="scientific">Bacillus cereus (strain ATCC 10987 / NRS 248)</name>
    <dbReference type="NCBI Taxonomy" id="222523"/>
    <lineage>
        <taxon>Bacteria</taxon>
        <taxon>Bacillati</taxon>
        <taxon>Bacillota</taxon>
        <taxon>Bacilli</taxon>
        <taxon>Bacillales</taxon>
        <taxon>Bacillaceae</taxon>
        <taxon>Bacillus</taxon>
        <taxon>Bacillus cereus group</taxon>
    </lineage>
</organism>
<evidence type="ECO:0000313" key="2">
    <source>
        <dbReference type="Proteomes" id="UP000002527"/>
    </source>
</evidence>
<reference evidence="1 2" key="1">
    <citation type="journal article" date="2004" name="Nucleic Acids Res.">
        <title>The genome sequence of Bacillus cereus ATCC 10987 reveals metabolic adaptations and a large plasmid related to Bacillus anthracis pXO1.</title>
        <authorList>
            <person name="Rasko D.A."/>
            <person name="Ravel J."/>
            <person name="Okstad O.A."/>
            <person name="Helgason E."/>
            <person name="Cer R.Z."/>
            <person name="Jiang L."/>
            <person name="Shores K.A."/>
            <person name="Fouts D.E."/>
            <person name="Tourasse N.J."/>
            <person name="Angiuoli S.V."/>
            <person name="Kolonay J."/>
            <person name="Nelson W.C."/>
            <person name="Kolsto A.-B."/>
            <person name="Fraser C.M."/>
            <person name="Read T.D."/>
        </authorList>
    </citation>
    <scope>NUCLEOTIDE SEQUENCE [LARGE SCALE GENOMIC DNA]</scope>
    <source>
        <strain evidence="2">ATCC 10987 / NRS 248</strain>
    </source>
</reference>
<sequence>MNELECLSLMKLFIHMNKTKEKYIGNWMLEMSMYTYMK</sequence>
<accession>Q734R3</accession>
<protein>
    <submittedName>
        <fullName evidence="1">Uncharacterized protein</fullName>
    </submittedName>
</protein>
<gene>
    <name evidence="1" type="ordered locus">BCE_3341</name>
</gene>